<keyword evidence="2" id="KW-1185">Reference proteome</keyword>
<dbReference type="Proteomes" id="UP000281955">
    <property type="component" value="Unassembled WGS sequence"/>
</dbReference>
<accession>A0A420XU10</accession>
<comment type="caution">
    <text evidence="1">The sequence shown here is derived from an EMBL/GenBank/DDBJ whole genome shotgun (WGS) entry which is preliminary data.</text>
</comment>
<evidence type="ECO:0000313" key="2">
    <source>
        <dbReference type="Proteomes" id="UP000281955"/>
    </source>
</evidence>
<proteinExistence type="predicted"/>
<dbReference type="OrthoDB" id="4027857at2"/>
<dbReference type="AlphaFoldDB" id="A0A420XU10"/>
<dbReference type="EMBL" id="RBWV01000009">
    <property type="protein sequence ID" value="RKS80333.1"/>
    <property type="molecule type" value="Genomic_DNA"/>
</dbReference>
<protein>
    <submittedName>
        <fullName evidence="1">Uncharacterized protein</fullName>
    </submittedName>
</protein>
<dbReference type="RefSeq" id="WP_121192036.1">
    <property type="nucleotide sequence ID" value="NZ_RBWV01000009.1"/>
</dbReference>
<organism evidence="1 2">
    <name type="scientific">Motilibacter peucedani</name>
    <dbReference type="NCBI Taxonomy" id="598650"/>
    <lineage>
        <taxon>Bacteria</taxon>
        <taxon>Bacillati</taxon>
        <taxon>Actinomycetota</taxon>
        <taxon>Actinomycetes</taxon>
        <taxon>Motilibacterales</taxon>
        <taxon>Motilibacteraceae</taxon>
        <taxon>Motilibacter</taxon>
    </lineage>
</organism>
<name>A0A420XU10_9ACTN</name>
<reference evidence="1 2" key="1">
    <citation type="submission" date="2018-10" db="EMBL/GenBank/DDBJ databases">
        <title>Genomic Encyclopedia of Archaeal and Bacterial Type Strains, Phase II (KMG-II): from individual species to whole genera.</title>
        <authorList>
            <person name="Goeker M."/>
        </authorList>
    </citation>
    <scope>NUCLEOTIDE SEQUENCE [LARGE SCALE GENOMIC DNA]</scope>
    <source>
        <strain evidence="1 2">RP-AC37</strain>
    </source>
</reference>
<evidence type="ECO:0000313" key="1">
    <source>
        <dbReference type="EMBL" id="RKS80333.1"/>
    </source>
</evidence>
<sequence>MVDTLCPSCGSRSPDVLDVLTDQRRRYSCQRCGEVWVAGDPQPVPRAAGGRRPAVQAYSRSRADFPTPEQVEPDRRARVEALKARFLAEHPAPEPRVAEFWATYQRVFAEDGLDRADPKAFHFFANSPVGAYAGQMTVFNNEWKDLGPREGARRVAESVRFLLYGPEDQVIEDRLTYLVQPGCPIGMKGWKEALLTKVLCIVEPDRFLPIVTYGSPDVGKRALARSIWGLELPAADRTSMTLGRLVVWSNDLLRALAGDGFAHAEHASSFLWWAKDFAGDLAGAAPARAAGGSASRR</sequence>
<gene>
    <name evidence="1" type="ORF">CLV35_0761</name>
</gene>
<dbReference type="InParanoid" id="A0A420XU10"/>